<dbReference type="CDD" id="cd06171">
    <property type="entry name" value="Sigma70_r4"/>
    <property type="match status" value="1"/>
</dbReference>
<comment type="similarity">
    <text evidence="1">Belongs to the sigma-70 factor family. ECF subfamily.</text>
</comment>
<evidence type="ECO:0000256" key="5">
    <source>
        <dbReference type="ARBA" id="ARBA00023163"/>
    </source>
</evidence>
<dbReference type="PANTHER" id="PTHR43133">
    <property type="entry name" value="RNA POLYMERASE ECF-TYPE SIGMA FACTO"/>
    <property type="match status" value="1"/>
</dbReference>
<keyword evidence="3" id="KW-0731">Sigma factor</keyword>
<evidence type="ECO:0000256" key="2">
    <source>
        <dbReference type="ARBA" id="ARBA00023015"/>
    </source>
</evidence>
<name>A0ABW0ZDL8_9ACTN</name>
<proteinExistence type="inferred from homology"/>
<feature type="domain" description="RNA polymerase sigma-70 region 2" evidence="6">
    <location>
        <begin position="18"/>
        <end position="79"/>
    </location>
</feature>
<dbReference type="PANTHER" id="PTHR43133:SF50">
    <property type="entry name" value="ECF RNA POLYMERASE SIGMA FACTOR SIGM"/>
    <property type="match status" value="1"/>
</dbReference>
<evidence type="ECO:0000313" key="8">
    <source>
        <dbReference type="EMBL" id="MFC5728622.1"/>
    </source>
</evidence>
<dbReference type="Proteomes" id="UP001596072">
    <property type="component" value="Unassembled WGS sequence"/>
</dbReference>
<keyword evidence="9" id="KW-1185">Reference proteome</keyword>
<dbReference type="EMBL" id="JBHSNS010000002">
    <property type="protein sequence ID" value="MFC5728622.1"/>
    <property type="molecule type" value="Genomic_DNA"/>
</dbReference>
<evidence type="ECO:0000313" key="9">
    <source>
        <dbReference type="Proteomes" id="UP001596072"/>
    </source>
</evidence>
<dbReference type="Gene3D" id="1.10.1740.10">
    <property type="match status" value="1"/>
</dbReference>
<keyword evidence="2" id="KW-0805">Transcription regulation</keyword>
<dbReference type="InterPro" id="IPR014284">
    <property type="entry name" value="RNA_pol_sigma-70_dom"/>
</dbReference>
<dbReference type="RefSeq" id="WP_240769854.1">
    <property type="nucleotide sequence ID" value="NZ_JBHSNS010000002.1"/>
</dbReference>
<feature type="domain" description="RNA polymerase sigma-70 region 4" evidence="7">
    <location>
        <begin position="107"/>
        <end position="154"/>
    </location>
</feature>
<keyword evidence="5" id="KW-0804">Transcription</keyword>
<evidence type="ECO:0000256" key="3">
    <source>
        <dbReference type="ARBA" id="ARBA00023082"/>
    </source>
</evidence>
<dbReference type="InterPro" id="IPR036388">
    <property type="entry name" value="WH-like_DNA-bd_sf"/>
</dbReference>
<dbReference type="Gene3D" id="1.10.10.10">
    <property type="entry name" value="Winged helix-like DNA-binding domain superfamily/Winged helix DNA-binding domain"/>
    <property type="match status" value="1"/>
</dbReference>
<evidence type="ECO:0000256" key="4">
    <source>
        <dbReference type="ARBA" id="ARBA00023125"/>
    </source>
</evidence>
<dbReference type="InterPro" id="IPR007630">
    <property type="entry name" value="RNA_pol_sigma70_r4"/>
</dbReference>
<gene>
    <name evidence="8" type="ORF">ACFPQB_06800</name>
</gene>
<evidence type="ECO:0000259" key="7">
    <source>
        <dbReference type="Pfam" id="PF04545"/>
    </source>
</evidence>
<sequence>MTDLELGDSETPVLEETYRELRLPLLRLAFLLTGSRETAEDIVQSAFASAQPRWHRIDDPPAYLRRSVVNLARDGQRQEFRRRRLLRREPEPVTAIPEIDETWALVRQLPATQRAVVVLHYYQDLPLVEIGHLLDRPASTVRSDLRRALTRLRKALP</sequence>
<comment type="caution">
    <text evidence="8">The sequence shown here is derived from an EMBL/GenBank/DDBJ whole genome shotgun (WGS) entry which is preliminary data.</text>
</comment>
<dbReference type="InterPro" id="IPR039425">
    <property type="entry name" value="RNA_pol_sigma-70-like"/>
</dbReference>
<dbReference type="NCBIfam" id="TIGR02937">
    <property type="entry name" value="sigma70-ECF"/>
    <property type="match status" value="1"/>
</dbReference>
<dbReference type="SUPFAM" id="SSF88659">
    <property type="entry name" value="Sigma3 and sigma4 domains of RNA polymerase sigma factors"/>
    <property type="match status" value="1"/>
</dbReference>
<dbReference type="SUPFAM" id="SSF88946">
    <property type="entry name" value="Sigma2 domain of RNA polymerase sigma factors"/>
    <property type="match status" value="1"/>
</dbReference>
<evidence type="ECO:0000256" key="1">
    <source>
        <dbReference type="ARBA" id="ARBA00010641"/>
    </source>
</evidence>
<reference evidence="9" key="1">
    <citation type="journal article" date="2019" name="Int. J. Syst. Evol. Microbiol.">
        <title>The Global Catalogue of Microorganisms (GCM) 10K type strain sequencing project: providing services to taxonomists for standard genome sequencing and annotation.</title>
        <authorList>
            <consortium name="The Broad Institute Genomics Platform"/>
            <consortium name="The Broad Institute Genome Sequencing Center for Infectious Disease"/>
            <person name="Wu L."/>
            <person name="Ma J."/>
        </authorList>
    </citation>
    <scope>NUCLEOTIDE SEQUENCE [LARGE SCALE GENOMIC DNA]</scope>
    <source>
        <strain evidence="9">YIM 94188</strain>
    </source>
</reference>
<dbReference type="InterPro" id="IPR007627">
    <property type="entry name" value="RNA_pol_sigma70_r2"/>
</dbReference>
<accession>A0ABW0ZDL8</accession>
<organism evidence="8 9">
    <name type="scientific">Nocardioides vastitatis</name>
    <dbReference type="NCBI Taxonomy" id="2568655"/>
    <lineage>
        <taxon>Bacteria</taxon>
        <taxon>Bacillati</taxon>
        <taxon>Actinomycetota</taxon>
        <taxon>Actinomycetes</taxon>
        <taxon>Propionibacteriales</taxon>
        <taxon>Nocardioidaceae</taxon>
        <taxon>Nocardioides</taxon>
    </lineage>
</organism>
<dbReference type="Pfam" id="PF04545">
    <property type="entry name" value="Sigma70_r4"/>
    <property type="match status" value="1"/>
</dbReference>
<evidence type="ECO:0000259" key="6">
    <source>
        <dbReference type="Pfam" id="PF04542"/>
    </source>
</evidence>
<dbReference type="Pfam" id="PF04542">
    <property type="entry name" value="Sigma70_r2"/>
    <property type="match status" value="1"/>
</dbReference>
<keyword evidence="4" id="KW-0238">DNA-binding</keyword>
<protein>
    <submittedName>
        <fullName evidence="8">RNA polymerase sigma factor</fullName>
    </submittedName>
</protein>
<dbReference type="InterPro" id="IPR013325">
    <property type="entry name" value="RNA_pol_sigma_r2"/>
</dbReference>
<dbReference type="InterPro" id="IPR013324">
    <property type="entry name" value="RNA_pol_sigma_r3/r4-like"/>
</dbReference>